<accession>A1ZMJ1</accession>
<evidence type="ECO:0000259" key="3">
    <source>
        <dbReference type="Pfam" id="PF07495"/>
    </source>
</evidence>
<comment type="caution">
    <text evidence="4">The sequence shown here is derived from an EMBL/GenBank/DDBJ whole genome shotgun (WGS) entry which is preliminary data.</text>
</comment>
<dbReference type="InterPro" id="IPR011123">
    <property type="entry name" value="Y_Y_Y"/>
</dbReference>
<dbReference type="Pfam" id="PF07495">
    <property type="entry name" value="Y_Y_Y"/>
    <property type="match status" value="1"/>
</dbReference>
<keyword evidence="2" id="KW-1133">Transmembrane helix</keyword>
<organism evidence="4 5">
    <name type="scientific">Microscilla marina ATCC 23134</name>
    <dbReference type="NCBI Taxonomy" id="313606"/>
    <lineage>
        <taxon>Bacteria</taxon>
        <taxon>Pseudomonadati</taxon>
        <taxon>Bacteroidota</taxon>
        <taxon>Cytophagia</taxon>
        <taxon>Cytophagales</taxon>
        <taxon>Microscillaceae</taxon>
        <taxon>Microscilla</taxon>
    </lineage>
</organism>
<dbReference type="Gene3D" id="2.60.40.10">
    <property type="entry name" value="Immunoglobulins"/>
    <property type="match status" value="1"/>
</dbReference>
<sequence>MFASLILNINISWGQEVSDFFINHHTNKKHKILAKHCYDIIEYRNSKIIITANYYGINYLIGKKWRHHPLDNLSRLPAKFDRLVTDQKTNNKYYIGGGNQCGLFYIQGDSIAYKSIISATENKQKLGGGLVKIYQTNEKVYYLGKSSGGVIYEKLSQTKTTISPISNLNARVTYFKDQGQIYAKKQSGEVYLLRGTRWVLQSTTIFNRFRLRYYQRLDDQLAIGINDSNQVYLQQGERTHFQLIEQLTQLIPSTEDIFIAKLKDKVVYLVVGSSLLTYHPLTKKARVLKNFNQLVLHDFTFDEQGNVWLGTSNGVVYVELRSDLKVKENTNKIYKSYQRAGVRFDIIQGSKQVNVSEAINRKPSKTIAGLGYIHNVMLQNERYFVCTQKGLYALDKETWQPTQILKGNIQNIFFQKGNDDKGMFWVIGSYGLKVFDTKFKLLAERKLKSNKSIFASILYKQNLFYSTKTEFFRIKLEMGKERIQNFRIDQIKFDDKVRYDFRLEIHNDQLYIINARGLFVFNHKTGIAEGFSRNIKGLKKNKYGNYDQAFSNFLKINEKEYLISPVMLREGLTKSFPVILNKENPQSYAMNSYGLKRIGDAYITWLYQRGDGIIELIGQDKIIEYDHSKKKEYNQPFKAFVREVSFKKKIQDSTRNQKFEDEYIYHGFTRQPKTLELPYPHNTLTFTYASDSWAAYERNLYSYQLIGLDDDWSDWSTEQKKEYTHLREGTYTFKVRCKNIYGTISSVDSYTFTILPPWHRTAWAYALYVLAGLTLLIGGSYGYSRYRSRKLYLRNQHLELVVAERTEEIKVQKETIEIANEELTKANQRLREERDEKVKIYMQEATEAANKLQKVRNTLNEKGIEAVKRMIGNEIEGVDEFAIVREKVHQEFPVFAETIDQAFIDKKVTKLVWQVGHCLKLGMSPMETGETLSISNRSVSVHGTKLRKLGILEPIKKA</sequence>
<evidence type="ECO:0000313" key="5">
    <source>
        <dbReference type="Proteomes" id="UP000004095"/>
    </source>
</evidence>
<proteinExistence type="predicted"/>
<dbReference type="InterPro" id="IPR015943">
    <property type="entry name" value="WD40/YVTN_repeat-like_dom_sf"/>
</dbReference>
<evidence type="ECO:0000256" key="1">
    <source>
        <dbReference type="SAM" id="Coils"/>
    </source>
</evidence>
<reference evidence="4 5" key="1">
    <citation type="submission" date="2007-01" db="EMBL/GenBank/DDBJ databases">
        <authorList>
            <person name="Haygood M."/>
            <person name="Podell S."/>
            <person name="Anderson C."/>
            <person name="Hopkinson B."/>
            <person name="Roe K."/>
            <person name="Barbeau K."/>
            <person name="Gaasterland T."/>
            <person name="Ferriera S."/>
            <person name="Johnson J."/>
            <person name="Kravitz S."/>
            <person name="Beeson K."/>
            <person name="Sutton G."/>
            <person name="Rogers Y.-H."/>
            <person name="Friedman R."/>
            <person name="Frazier M."/>
            <person name="Venter J.C."/>
        </authorList>
    </citation>
    <scope>NUCLEOTIDE SEQUENCE [LARGE SCALE GENOMIC DNA]</scope>
    <source>
        <strain evidence="4 5">ATCC 23134</strain>
    </source>
</reference>
<dbReference type="InterPro" id="IPR013783">
    <property type="entry name" value="Ig-like_fold"/>
</dbReference>
<feature type="transmembrane region" description="Helical" evidence="2">
    <location>
        <begin position="762"/>
        <end position="784"/>
    </location>
</feature>
<keyword evidence="5" id="KW-1185">Reference proteome</keyword>
<evidence type="ECO:0000313" key="4">
    <source>
        <dbReference type="EMBL" id="EAY28371.1"/>
    </source>
</evidence>
<protein>
    <submittedName>
        <fullName evidence="4">Two component regulator three Y motif family</fullName>
    </submittedName>
</protein>
<name>A1ZMJ1_MICM2</name>
<gene>
    <name evidence="4" type="ORF">M23134_03923</name>
</gene>
<keyword evidence="1" id="KW-0175">Coiled coil</keyword>
<dbReference type="EMBL" id="AAWS01000016">
    <property type="protein sequence ID" value="EAY28371.1"/>
    <property type="molecule type" value="Genomic_DNA"/>
</dbReference>
<keyword evidence="2" id="KW-0472">Membrane</keyword>
<evidence type="ECO:0000256" key="2">
    <source>
        <dbReference type="SAM" id="Phobius"/>
    </source>
</evidence>
<feature type="domain" description="Two component regulator three Y" evidence="3">
    <location>
        <begin position="697"/>
        <end position="754"/>
    </location>
</feature>
<feature type="coiled-coil region" evidence="1">
    <location>
        <begin position="802"/>
        <end position="862"/>
    </location>
</feature>
<dbReference type="eggNOG" id="COG2203">
    <property type="taxonomic scope" value="Bacteria"/>
</dbReference>
<keyword evidence="2" id="KW-0812">Transmembrane</keyword>
<dbReference type="Proteomes" id="UP000004095">
    <property type="component" value="Unassembled WGS sequence"/>
</dbReference>
<dbReference type="AlphaFoldDB" id="A1ZMJ1"/>
<dbReference type="Gene3D" id="2.130.10.10">
    <property type="entry name" value="YVTN repeat-like/Quinoprotein amine dehydrogenase"/>
    <property type="match status" value="1"/>
</dbReference>